<evidence type="ECO:0000256" key="2">
    <source>
        <dbReference type="SAM" id="MobiDB-lite"/>
    </source>
</evidence>
<reference evidence="3 4" key="1">
    <citation type="submission" date="2010-05" db="EMBL/GenBank/DDBJ databases">
        <title>The Genome Sequence of Thecamonas trahens ATCC 50062.</title>
        <authorList>
            <consortium name="The Broad Institute Genome Sequencing Platform"/>
            <person name="Russ C."/>
            <person name="Cuomo C."/>
            <person name="Shea T."/>
            <person name="Young S.K."/>
            <person name="Zeng Q."/>
            <person name="Koehrsen M."/>
            <person name="Haas B."/>
            <person name="Borodovsky M."/>
            <person name="Guigo R."/>
            <person name="Alvarado L."/>
            <person name="Berlin A."/>
            <person name="Bochicchio J."/>
            <person name="Borenstein D."/>
            <person name="Chapman S."/>
            <person name="Chen Z."/>
            <person name="Freedman E."/>
            <person name="Gellesch M."/>
            <person name="Goldberg J."/>
            <person name="Griggs A."/>
            <person name="Gujja S."/>
            <person name="Heilman E."/>
            <person name="Heiman D."/>
            <person name="Hepburn T."/>
            <person name="Howarth C."/>
            <person name="Jen D."/>
            <person name="Larson L."/>
            <person name="Mehta T."/>
            <person name="Park D."/>
            <person name="Pearson M."/>
            <person name="Roberts A."/>
            <person name="Saif S."/>
            <person name="Shenoy N."/>
            <person name="Sisk P."/>
            <person name="Stolte C."/>
            <person name="Sykes S."/>
            <person name="Thomson T."/>
            <person name="Walk T."/>
            <person name="White J."/>
            <person name="Yandava C."/>
            <person name="Burger G."/>
            <person name="Gray M.W."/>
            <person name="Holland P.W.H."/>
            <person name="King N."/>
            <person name="Lang F.B.F."/>
            <person name="Roger A.J."/>
            <person name="Ruiz-Trillo I."/>
            <person name="Lander E."/>
            <person name="Nusbaum C."/>
        </authorList>
    </citation>
    <scope>NUCLEOTIDE SEQUENCE [LARGE SCALE GENOMIC DNA]</scope>
    <source>
        <strain evidence="3 4">ATCC 50062</strain>
    </source>
</reference>
<dbReference type="Proteomes" id="UP000054408">
    <property type="component" value="Unassembled WGS sequence"/>
</dbReference>
<evidence type="ECO:0000256" key="1">
    <source>
        <dbReference type="SAM" id="Coils"/>
    </source>
</evidence>
<keyword evidence="1" id="KW-0175">Coiled coil</keyword>
<protein>
    <submittedName>
        <fullName evidence="3">Uncharacterized protein</fullName>
    </submittedName>
</protein>
<dbReference type="EMBL" id="GL349487">
    <property type="protein sequence ID" value="KNC54230.1"/>
    <property type="molecule type" value="Genomic_DNA"/>
</dbReference>
<proteinExistence type="predicted"/>
<organism evidence="3 4">
    <name type="scientific">Thecamonas trahens ATCC 50062</name>
    <dbReference type="NCBI Taxonomy" id="461836"/>
    <lineage>
        <taxon>Eukaryota</taxon>
        <taxon>Apusozoa</taxon>
        <taxon>Apusomonadida</taxon>
        <taxon>Apusomonadidae</taxon>
        <taxon>Thecamonas</taxon>
    </lineage>
</organism>
<dbReference type="RefSeq" id="XP_013753868.1">
    <property type="nucleotide sequence ID" value="XM_013898414.1"/>
</dbReference>
<evidence type="ECO:0000313" key="3">
    <source>
        <dbReference type="EMBL" id="KNC54230.1"/>
    </source>
</evidence>
<feature type="region of interest" description="Disordered" evidence="2">
    <location>
        <begin position="399"/>
        <end position="418"/>
    </location>
</feature>
<gene>
    <name evidence="3" type="ORF">AMSG_10022</name>
</gene>
<sequence>MDLMSSFSGGSGATDDRDALAAELKVYRSMLDQHRKQLEVAEAALAAERESNHDLRREVEALRNSEHGSGLFSWSWGADGGGGEREARRLHARVTELEAKLAAARAEIARAQSAAARRSGGEGAGAGRGGSGDDAADELASLRKRLDLEERRHEASLELLAQARDPVFASGAVGESEMAQRLEAESAIKMKFFALAKERDELAKDDAAMYERRIVALEGRVAELEAELAADSGRTSLNSALRDAQRKLLETAIARDALRNADTDELEEAVQARVAQLLNDALRMHISVPNTLDSLPASPGEPSTAAAPASAADMAALEDAAANATAELEAARETIAGLEDDVEHLEGINASLRAQLQAARAASADVSQLQSNASFVDPELLETENELLEKLLRAQAQIDSALDRSQAMSPRRSRTAAR</sequence>
<feature type="compositionally biased region" description="Gly residues" evidence="2">
    <location>
        <begin position="121"/>
        <end position="132"/>
    </location>
</feature>
<feature type="region of interest" description="Disordered" evidence="2">
    <location>
        <begin position="114"/>
        <end position="135"/>
    </location>
</feature>
<name>A0A0L0DPP9_THETB</name>
<feature type="coiled-coil region" evidence="1">
    <location>
        <begin position="207"/>
        <end position="234"/>
    </location>
</feature>
<dbReference type="GeneID" id="25568354"/>
<dbReference type="AlphaFoldDB" id="A0A0L0DPP9"/>
<evidence type="ECO:0000313" key="4">
    <source>
        <dbReference type="Proteomes" id="UP000054408"/>
    </source>
</evidence>
<accession>A0A0L0DPP9</accession>
<keyword evidence="4" id="KW-1185">Reference proteome</keyword>